<dbReference type="InterPro" id="IPR036259">
    <property type="entry name" value="MFS_trans_sf"/>
</dbReference>
<feature type="transmembrane region" description="Helical" evidence="2">
    <location>
        <begin position="107"/>
        <end position="125"/>
    </location>
</feature>
<feature type="transmembrane region" description="Helical" evidence="2">
    <location>
        <begin position="261"/>
        <end position="280"/>
    </location>
</feature>
<dbReference type="PANTHER" id="PTHR11328:SF24">
    <property type="entry name" value="MAJOR FACILITATOR SUPERFAMILY (MFS) PROFILE DOMAIN-CONTAINING PROTEIN"/>
    <property type="match status" value="1"/>
</dbReference>
<comment type="similarity">
    <text evidence="1">Belongs to the sodium:galactoside symporter (TC 2.A.2) family.</text>
</comment>
<feature type="transmembrane region" description="Helical" evidence="2">
    <location>
        <begin position="372"/>
        <end position="391"/>
    </location>
</feature>
<dbReference type="Proteomes" id="UP001221217">
    <property type="component" value="Unassembled WGS sequence"/>
</dbReference>
<keyword evidence="2" id="KW-0812">Transmembrane</keyword>
<accession>A0AAJ1MPS8</accession>
<dbReference type="AlphaFoldDB" id="A0AAJ1MPS8"/>
<dbReference type="GO" id="GO:0008643">
    <property type="term" value="P:carbohydrate transport"/>
    <property type="evidence" value="ECO:0007669"/>
    <property type="project" value="InterPro"/>
</dbReference>
<dbReference type="GO" id="GO:0006814">
    <property type="term" value="P:sodium ion transport"/>
    <property type="evidence" value="ECO:0007669"/>
    <property type="project" value="InterPro"/>
</dbReference>
<feature type="transmembrane region" description="Helical" evidence="2">
    <location>
        <begin position="12"/>
        <end position="34"/>
    </location>
</feature>
<dbReference type="CDD" id="cd17332">
    <property type="entry name" value="MFS_MelB_like"/>
    <property type="match status" value="1"/>
</dbReference>
<comment type="caution">
    <text evidence="3">The sequence shown here is derived from an EMBL/GenBank/DDBJ whole genome shotgun (WGS) entry which is preliminary data.</text>
</comment>
<dbReference type="Pfam" id="PF13347">
    <property type="entry name" value="MFS_2"/>
    <property type="match status" value="1"/>
</dbReference>
<name>A0AAJ1MPS8_9SPIO</name>
<keyword evidence="2" id="KW-1133">Transmembrane helix</keyword>
<evidence type="ECO:0000313" key="3">
    <source>
        <dbReference type="EMBL" id="MDC7228319.1"/>
    </source>
</evidence>
<feature type="transmembrane region" description="Helical" evidence="2">
    <location>
        <begin position="40"/>
        <end position="58"/>
    </location>
</feature>
<feature type="transmembrane region" description="Helical" evidence="2">
    <location>
        <begin position="146"/>
        <end position="169"/>
    </location>
</feature>
<dbReference type="InterPro" id="IPR001927">
    <property type="entry name" value="Na/Gal_symport"/>
</dbReference>
<sequence>MTELTRRIKWGFGIGDLGGNLFFTLIGFYLLFYLTDIAQLAPALAGTVLMIGKIWDAITDPVTGFLSDRTRTRWGRRRPYMFIGSIIALAAMGLMFTAPGVENQTRLFIYFVFMYCLLNTAYTLVNIPYTAMLPELSSDFDQRTILVGYRMSFAVIGTFVGAGAVLPIVGAFESAEAGWSFMGYFAGFIMLATSFITIWAIREPIHTEVQGDTGFFKTYAQALSNKIFLLALIPWALFILGTSMVQGSLLYYFKYIFNNEGMFQIALIFLLTTSLAFIPVWVKISQRIGKKWCYNIGMGIMTAGVLSFSLAGEAVGVWGAVVIMGLSGLGLSTHYVIPHSILPDVVEHDSIHHGGVRREGVYASLWTFLSKIGQAVALALNGWILALFNYTPDTALTRETITGIKVICGPAPAFFYIIGIFILAFYPISKEYYDRMIAGAREQT</sequence>
<protein>
    <submittedName>
        <fullName evidence="3">MFS transporter</fullName>
    </submittedName>
</protein>
<feature type="transmembrane region" description="Helical" evidence="2">
    <location>
        <begin position="403"/>
        <end position="426"/>
    </location>
</feature>
<proteinExistence type="inferred from homology"/>
<evidence type="ECO:0000313" key="4">
    <source>
        <dbReference type="Proteomes" id="UP001221217"/>
    </source>
</evidence>
<reference evidence="3 4" key="1">
    <citation type="submission" date="2022-12" db="EMBL/GenBank/DDBJ databases">
        <title>Metagenome assembled genome from gulf of manar.</title>
        <authorList>
            <person name="Kohli P."/>
            <person name="Pk S."/>
            <person name="Venkata Ramana C."/>
            <person name="Sasikala C."/>
        </authorList>
    </citation>
    <scope>NUCLEOTIDE SEQUENCE [LARGE SCALE GENOMIC DNA]</scope>
    <source>
        <strain evidence="3">JB008</strain>
    </source>
</reference>
<dbReference type="InterPro" id="IPR039672">
    <property type="entry name" value="MFS_2"/>
</dbReference>
<feature type="transmembrane region" description="Helical" evidence="2">
    <location>
        <begin position="227"/>
        <end position="249"/>
    </location>
</feature>
<dbReference type="GO" id="GO:0005886">
    <property type="term" value="C:plasma membrane"/>
    <property type="evidence" value="ECO:0007669"/>
    <property type="project" value="TreeGrafter"/>
</dbReference>
<feature type="transmembrane region" description="Helical" evidence="2">
    <location>
        <begin position="181"/>
        <end position="201"/>
    </location>
</feature>
<gene>
    <name evidence="3" type="ORF">PQJ61_16270</name>
</gene>
<evidence type="ECO:0000256" key="1">
    <source>
        <dbReference type="ARBA" id="ARBA00009617"/>
    </source>
</evidence>
<evidence type="ECO:0000256" key="2">
    <source>
        <dbReference type="SAM" id="Phobius"/>
    </source>
</evidence>
<dbReference type="Gene3D" id="1.20.1250.20">
    <property type="entry name" value="MFS general substrate transporter like domains"/>
    <property type="match status" value="2"/>
</dbReference>
<organism evidence="3 4">
    <name type="scientific">Candidatus Thalassospirochaeta sargassi</name>
    <dbReference type="NCBI Taxonomy" id="3119039"/>
    <lineage>
        <taxon>Bacteria</taxon>
        <taxon>Pseudomonadati</taxon>
        <taxon>Spirochaetota</taxon>
        <taxon>Spirochaetia</taxon>
        <taxon>Spirochaetales</taxon>
        <taxon>Spirochaetaceae</taxon>
        <taxon>Candidatus Thalassospirochaeta</taxon>
    </lineage>
</organism>
<dbReference type="PANTHER" id="PTHR11328">
    <property type="entry name" value="MAJOR FACILITATOR SUPERFAMILY DOMAIN-CONTAINING PROTEIN"/>
    <property type="match status" value="1"/>
</dbReference>
<dbReference type="NCBIfam" id="TIGR00792">
    <property type="entry name" value="gph"/>
    <property type="match status" value="1"/>
</dbReference>
<feature type="transmembrane region" description="Helical" evidence="2">
    <location>
        <begin position="79"/>
        <end position="101"/>
    </location>
</feature>
<dbReference type="EMBL" id="JAQQAL010000044">
    <property type="protein sequence ID" value="MDC7228319.1"/>
    <property type="molecule type" value="Genomic_DNA"/>
</dbReference>
<dbReference type="GO" id="GO:0015293">
    <property type="term" value="F:symporter activity"/>
    <property type="evidence" value="ECO:0007669"/>
    <property type="project" value="InterPro"/>
</dbReference>
<keyword evidence="2" id="KW-0472">Membrane</keyword>
<dbReference type="SUPFAM" id="SSF103473">
    <property type="entry name" value="MFS general substrate transporter"/>
    <property type="match status" value="1"/>
</dbReference>